<sequence length="68" mass="7734">MLFGIIVLTVLFALLIMAIGLVETSCYDSGKLRKAMEESDKERIVRIVKAEDTMFKRLLKKTKGVKDE</sequence>
<comment type="caution">
    <text evidence="1">The sequence shown here is derived from an EMBL/GenBank/DDBJ whole genome shotgun (WGS) entry which is preliminary data.</text>
</comment>
<name>A0A0F9DIY4_9ZZZZ</name>
<evidence type="ECO:0000313" key="1">
    <source>
        <dbReference type="EMBL" id="KKL61619.1"/>
    </source>
</evidence>
<reference evidence="1" key="1">
    <citation type="journal article" date="2015" name="Nature">
        <title>Complex archaea that bridge the gap between prokaryotes and eukaryotes.</title>
        <authorList>
            <person name="Spang A."/>
            <person name="Saw J.H."/>
            <person name="Jorgensen S.L."/>
            <person name="Zaremba-Niedzwiedzka K."/>
            <person name="Martijn J."/>
            <person name="Lind A.E."/>
            <person name="van Eijk R."/>
            <person name="Schleper C."/>
            <person name="Guy L."/>
            <person name="Ettema T.J."/>
        </authorList>
    </citation>
    <scope>NUCLEOTIDE SEQUENCE</scope>
</reference>
<gene>
    <name evidence="1" type="ORF">LCGC14_2193460</name>
</gene>
<dbReference type="AlphaFoldDB" id="A0A0F9DIY4"/>
<proteinExistence type="predicted"/>
<protein>
    <submittedName>
        <fullName evidence="1">Uncharacterized protein</fullName>
    </submittedName>
</protein>
<organism evidence="1">
    <name type="scientific">marine sediment metagenome</name>
    <dbReference type="NCBI Taxonomy" id="412755"/>
    <lineage>
        <taxon>unclassified sequences</taxon>
        <taxon>metagenomes</taxon>
        <taxon>ecological metagenomes</taxon>
    </lineage>
</organism>
<dbReference type="EMBL" id="LAZR01028764">
    <property type="protein sequence ID" value="KKL61619.1"/>
    <property type="molecule type" value="Genomic_DNA"/>
</dbReference>
<accession>A0A0F9DIY4</accession>